<keyword evidence="13 17" id="KW-0472">Membrane</keyword>
<keyword evidence="4" id="KW-1017">Isopeptide bond</keyword>
<evidence type="ECO:0000256" key="9">
    <source>
        <dbReference type="ARBA" id="ARBA00022801"/>
    </source>
</evidence>
<dbReference type="Gene3D" id="3.30.70.360">
    <property type="match status" value="1"/>
</dbReference>
<name>A0A1L0B7F5_9ASCO</name>
<gene>
    <name evidence="19" type="ORF">HGUI_03965</name>
</gene>
<keyword evidence="11" id="KW-0832">Ubl conjugation</keyword>
<dbReference type="FunFam" id="3.40.630.10:FF:000098">
    <property type="entry name" value="Gly-Xaa carboxypeptidase"/>
    <property type="match status" value="1"/>
</dbReference>
<dbReference type="GO" id="GO:0051603">
    <property type="term" value="P:proteolysis involved in protein catabolic process"/>
    <property type="evidence" value="ECO:0007669"/>
    <property type="project" value="EnsemblFungi"/>
</dbReference>
<evidence type="ECO:0000256" key="16">
    <source>
        <dbReference type="PIRSR" id="PIRSR037217-2"/>
    </source>
</evidence>
<dbReference type="PANTHER" id="PTHR45962">
    <property type="entry name" value="N-FATTY-ACYL-AMINO ACID SYNTHASE/HYDROLASE PM20D1"/>
    <property type="match status" value="1"/>
</dbReference>
<dbReference type="InterPro" id="IPR036264">
    <property type="entry name" value="Bact_exopeptidase_dim_dom"/>
</dbReference>
<dbReference type="Pfam" id="PF01546">
    <property type="entry name" value="Peptidase_M20"/>
    <property type="match status" value="1"/>
</dbReference>
<feature type="domain" description="Peptidase M20 dimerisation" evidence="18">
    <location>
        <begin position="298"/>
        <end position="446"/>
    </location>
</feature>
<dbReference type="VEuPathDB" id="FungiDB:HGUI_03965"/>
<dbReference type="InterPro" id="IPR047177">
    <property type="entry name" value="Pept_M20A"/>
</dbReference>
<evidence type="ECO:0000256" key="8">
    <source>
        <dbReference type="ARBA" id="ARBA00022723"/>
    </source>
</evidence>
<dbReference type="GO" id="GO:0046872">
    <property type="term" value="F:metal ion binding"/>
    <property type="evidence" value="ECO:0007669"/>
    <property type="project" value="UniProtKB-KW"/>
</dbReference>
<feature type="binding site" evidence="16">
    <location>
        <position position="277"/>
    </location>
    <ligand>
        <name>Zn(2+)</name>
        <dbReference type="ChEBI" id="CHEBI:29105"/>
        <label>2</label>
    </ligand>
</feature>
<evidence type="ECO:0000256" key="3">
    <source>
        <dbReference type="ARBA" id="ARBA00006247"/>
    </source>
</evidence>
<evidence type="ECO:0000313" key="20">
    <source>
        <dbReference type="Proteomes" id="UP000183365"/>
    </source>
</evidence>
<keyword evidence="10 16" id="KW-0862">Zinc</keyword>
<dbReference type="GO" id="GO:0004181">
    <property type="term" value="F:metallocarboxypeptidase activity"/>
    <property type="evidence" value="ECO:0007669"/>
    <property type="project" value="InterPro"/>
</dbReference>
<dbReference type="Proteomes" id="UP000183365">
    <property type="component" value="Unassembled WGS sequence"/>
</dbReference>
<dbReference type="OrthoDB" id="3064516at2759"/>
<dbReference type="InterPro" id="IPR011650">
    <property type="entry name" value="Peptidase_M20_dimer"/>
</dbReference>
<feature type="binding site" evidence="16">
    <location>
        <position position="177"/>
    </location>
    <ligand>
        <name>Zn(2+)</name>
        <dbReference type="ChEBI" id="CHEBI:29105"/>
        <label>2</label>
    </ligand>
</feature>
<comment type="subcellular location">
    <subcellularLocation>
        <location evidence="2">Membrane</location>
        <topology evidence="2">Single-pass membrane protein</topology>
    </subcellularLocation>
</comment>
<dbReference type="Pfam" id="PF07687">
    <property type="entry name" value="M20_dimer"/>
    <property type="match status" value="1"/>
</dbReference>
<keyword evidence="5 19" id="KW-0121">Carboxypeptidase</keyword>
<evidence type="ECO:0000256" key="15">
    <source>
        <dbReference type="PIRSR" id="PIRSR037217-1"/>
    </source>
</evidence>
<dbReference type="SUPFAM" id="SSF53187">
    <property type="entry name" value="Zn-dependent exopeptidases"/>
    <property type="match status" value="1"/>
</dbReference>
<protein>
    <submittedName>
        <fullName evidence="19">Related to Putative carboxypeptidase YOL153C</fullName>
    </submittedName>
</protein>
<evidence type="ECO:0000256" key="12">
    <source>
        <dbReference type="ARBA" id="ARBA00022989"/>
    </source>
</evidence>
<sequence>MVASEEKHRFRSHKNTSIVKFAGVILTLLTISLVFFKDKFNFEASTEIHQDTDTSFLDKVQDFNILGKDKCPLSVPLTPTFEKYDLNNIFGNETFIDLAAEKLSGAIKINTSIGDKPPSPKENIDYWAPFFEFHEYLEQAFPLVHEKLVLEKVNEVGLLYKWEGSNPDLKPMLFMAHQDVVPVNEKTLDQWKYPAFSGYYDKEEQMIWGRGSLDCKNLLIAELHTLEVLLEQGFVPKRTILLSLGFDEESSGVHGASSLSKHLLNTLGPDSIYSVIDEGAGFSKITDKFFIAYPILNEKGRVDVKITVDGHGGHSSNPPLSGHTNIGILAKIISLMEDTGFENQYSEQNSLWQFLECIAKYDDELDPKFREVILKRDVSSYYKEKLLKTLSSLMEFKDLIKTSQAFDIVSGGVKANALPEDAYAVVNHRIDFGSSVKEVLERDLEMAKVIAKTYEYGLAMEDKVIIPETANGMIKVEQFGDAVEPAPISPQNDVYDIFKKTIYNTFVNGVMKDNKDDEITFVVSPNSVTLNTDTQYYWNLTSNIYRFQFLEFNTKVIKSLHSVNEAIGSQHHASTIGFLYDYVLNVNEYHS</sequence>
<dbReference type="CDD" id="cd05674">
    <property type="entry name" value="M20_yscS"/>
    <property type="match status" value="1"/>
</dbReference>
<evidence type="ECO:0000256" key="2">
    <source>
        <dbReference type="ARBA" id="ARBA00004167"/>
    </source>
</evidence>
<feature type="active site" description="Proton acceptor" evidence="15">
    <location>
        <position position="248"/>
    </location>
</feature>
<dbReference type="PANTHER" id="PTHR45962:SF1">
    <property type="entry name" value="N-FATTY-ACYL-AMINO ACID SYNTHASE_HYDROLASE PM20D1"/>
    <property type="match status" value="1"/>
</dbReference>
<feature type="active site" evidence="15">
    <location>
        <position position="179"/>
    </location>
</feature>
<dbReference type="AlphaFoldDB" id="A0A1L0B7F5"/>
<evidence type="ECO:0000256" key="1">
    <source>
        <dbReference type="ARBA" id="ARBA00001947"/>
    </source>
</evidence>
<feature type="binding site" evidence="16">
    <location>
        <position position="214"/>
    </location>
    <ligand>
        <name>Zn(2+)</name>
        <dbReference type="ChEBI" id="CHEBI:29105"/>
        <label>2</label>
    </ligand>
</feature>
<keyword evidence="20" id="KW-1185">Reference proteome</keyword>
<dbReference type="InterPro" id="IPR017141">
    <property type="entry name" value="Pept_M20_carboxypep"/>
</dbReference>
<feature type="binding site" evidence="16">
    <location>
        <position position="214"/>
    </location>
    <ligand>
        <name>Zn(2+)</name>
        <dbReference type="ChEBI" id="CHEBI:29105"/>
        <label>1</label>
    </ligand>
</feature>
<accession>A0A1L0B7F5</accession>
<feature type="transmembrane region" description="Helical" evidence="17">
    <location>
        <begin position="17"/>
        <end position="36"/>
    </location>
</feature>
<evidence type="ECO:0000256" key="10">
    <source>
        <dbReference type="ARBA" id="ARBA00022833"/>
    </source>
</evidence>
<feature type="binding site" evidence="16">
    <location>
        <position position="249"/>
    </location>
    <ligand>
        <name>Zn(2+)</name>
        <dbReference type="ChEBI" id="CHEBI:29105"/>
        <label>1</label>
    </ligand>
</feature>
<dbReference type="InterPro" id="IPR002933">
    <property type="entry name" value="Peptidase_M20"/>
</dbReference>
<dbReference type="SUPFAM" id="SSF55031">
    <property type="entry name" value="Bacterial exopeptidase dimerisation domain"/>
    <property type="match status" value="1"/>
</dbReference>
<evidence type="ECO:0000313" key="19">
    <source>
        <dbReference type="EMBL" id="SGZ41764.1"/>
    </source>
</evidence>
<keyword evidence="12 17" id="KW-1133">Transmembrane helix</keyword>
<evidence type="ECO:0000256" key="11">
    <source>
        <dbReference type="ARBA" id="ARBA00022843"/>
    </source>
</evidence>
<keyword evidence="14" id="KW-0325">Glycoprotein</keyword>
<feature type="binding site" evidence="16">
    <location>
        <position position="561"/>
    </location>
    <ligand>
        <name>Zn(2+)</name>
        <dbReference type="ChEBI" id="CHEBI:29105"/>
        <label>1</label>
    </ligand>
</feature>
<proteinExistence type="inferred from homology"/>
<evidence type="ECO:0000256" key="7">
    <source>
        <dbReference type="ARBA" id="ARBA00022692"/>
    </source>
</evidence>
<organism evidence="19 20">
    <name type="scientific">Hanseniaspora guilliermondii</name>
    <dbReference type="NCBI Taxonomy" id="56406"/>
    <lineage>
        <taxon>Eukaryota</taxon>
        <taxon>Fungi</taxon>
        <taxon>Dikarya</taxon>
        <taxon>Ascomycota</taxon>
        <taxon>Saccharomycotina</taxon>
        <taxon>Saccharomycetes</taxon>
        <taxon>Saccharomycodales</taxon>
        <taxon>Saccharomycodaceae</taxon>
        <taxon>Hanseniaspora</taxon>
    </lineage>
</organism>
<comment type="cofactor">
    <cofactor evidence="1">
        <name>Zn(2+)</name>
        <dbReference type="ChEBI" id="CHEBI:29105"/>
    </cofactor>
</comment>
<evidence type="ECO:0000256" key="13">
    <source>
        <dbReference type="ARBA" id="ARBA00023136"/>
    </source>
</evidence>
<evidence type="ECO:0000256" key="17">
    <source>
        <dbReference type="SAM" id="Phobius"/>
    </source>
</evidence>
<evidence type="ECO:0000256" key="4">
    <source>
        <dbReference type="ARBA" id="ARBA00022499"/>
    </source>
</evidence>
<dbReference type="EMBL" id="FQNF01000147">
    <property type="protein sequence ID" value="SGZ41764.1"/>
    <property type="molecule type" value="Genomic_DNA"/>
</dbReference>
<keyword evidence="8 16" id="KW-0479">Metal-binding</keyword>
<reference evidence="20" key="1">
    <citation type="submission" date="2016-11" db="EMBL/GenBank/DDBJ databases">
        <authorList>
            <person name="Guldener U."/>
        </authorList>
    </citation>
    <scope>NUCLEOTIDE SEQUENCE [LARGE SCALE GENOMIC DNA]</scope>
</reference>
<dbReference type="PIRSF" id="PIRSF037217">
    <property type="entry name" value="Carboxypeptidase_S"/>
    <property type="match status" value="1"/>
</dbReference>
<evidence type="ECO:0000256" key="5">
    <source>
        <dbReference type="ARBA" id="ARBA00022645"/>
    </source>
</evidence>
<evidence type="ECO:0000256" key="6">
    <source>
        <dbReference type="ARBA" id="ARBA00022670"/>
    </source>
</evidence>
<dbReference type="Gene3D" id="3.40.630.10">
    <property type="entry name" value="Zn peptidases"/>
    <property type="match status" value="1"/>
</dbReference>
<keyword evidence="6" id="KW-0645">Protease</keyword>
<comment type="similarity">
    <text evidence="3">Belongs to the peptidase M20A family.</text>
</comment>
<keyword evidence="7 17" id="KW-0812">Transmembrane</keyword>
<dbReference type="GO" id="GO:0000328">
    <property type="term" value="C:fungal-type vacuole lumen"/>
    <property type="evidence" value="ECO:0007669"/>
    <property type="project" value="EnsemblFungi"/>
</dbReference>
<keyword evidence="9" id="KW-0378">Hydrolase</keyword>
<dbReference type="GO" id="GO:0016020">
    <property type="term" value="C:membrane"/>
    <property type="evidence" value="ECO:0007669"/>
    <property type="project" value="UniProtKB-SubCell"/>
</dbReference>
<evidence type="ECO:0000256" key="14">
    <source>
        <dbReference type="ARBA" id="ARBA00023180"/>
    </source>
</evidence>
<evidence type="ECO:0000259" key="18">
    <source>
        <dbReference type="Pfam" id="PF07687"/>
    </source>
</evidence>